<feature type="transmembrane region" description="Helical" evidence="12">
    <location>
        <begin position="166"/>
        <end position="187"/>
    </location>
</feature>
<keyword evidence="9" id="KW-0594">Phospholipid biosynthesis</keyword>
<keyword evidence="6 12" id="KW-1133">Transmembrane helix</keyword>
<dbReference type="PANTHER" id="PTHR14269:SF62">
    <property type="entry name" value="CDP-DIACYLGLYCEROL--GLYCEROL-3-PHOSPHATE 3-PHOSPHATIDYLTRANSFERASE 1, CHLOROPLASTIC"/>
    <property type="match status" value="1"/>
</dbReference>
<evidence type="ECO:0000256" key="8">
    <source>
        <dbReference type="ARBA" id="ARBA00023136"/>
    </source>
</evidence>
<protein>
    <submittedName>
        <fullName evidence="13">CDP-diacylglycerol--glycerol-3-phosphate 3-phosphatidyltransferase</fullName>
    </submittedName>
</protein>
<dbReference type="InterPro" id="IPR048254">
    <property type="entry name" value="CDP_ALCOHOL_P_TRANSF_CS"/>
</dbReference>
<gene>
    <name evidence="13" type="ORF">TAE01_23300</name>
</gene>
<evidence type="ECO:0000256" key="1">
    <source>
        <dbReference type="ARBA" id="ARBA00004141"/>
    </source>
</evidence>
<dbReference type="GO" id="GO:0008444">
    <property type="term" value="F:CDP-diacylglycerol-glycerol-3-phosphate 3-phosphatidyltransferase activity"/>
    <property type="evidence" value="ECO:0007669"/>
    <property type="project" value="InterPro"/>
</dbReference>
<comment type="similarity">
    <text evidence="2 11">Belongs to the CDP-alcohol phosphatidyltransferase class-I family.</text>
</comment>
<dbReference type="PANTHER" id="PTHR14269">
    <property type="entry name" value="CDP-DIACYLGLYCEROL--GLYCEROL-3-PHOSPHATE 3-PHOSPHATIDYLTRANSFERASE-RELATED"/>
    <property type="match status" value="1"/>
</dbReference>
<comment type="caution">
    <text evidence="13">The sequence shown here is derived from an EMBL/GenBank/DDBJ whole genome shotgun (WGS) entry which is preliminary data.</text>
</comment>
<dbReference type="Pfam" id="PF01066">
    <property type="entry name" value="CDP-OH_P_transf"/>
    <property type="match status" value="1"/>
</dbReference>
<evidence type="ECO:0000313" key="13">
    <source>
        <dbReference type="EMBL" id="GEO30520.1"/>
    </source>
</evidence>
<dbReference type="InterPro" id="IPR004570">
    <property type="entry name" value="Phosphatidylglycerol_P_synth"/>
</dbReference>
<dbReference type="PIRSF" id="PIRSF000847">
    <property type="entry name" value="Phos_ph_gly_syn"/>
    <property type="match status" value="1"/>
</dbReference>
<keyword evidence="10" id="KW-1208">Phospholipid metabolism</keyword>
<evidence type="ECO:0000256" key="5">
    <source>
        <dbReference type="ARBA" id="ARBA00022692"/>
    </source>
</evidence>
<keyword evidence="7" id="KW-0443">Lipid metabolism</keyword>
<evidence type="ECO:0000256" key="3">
    <source>
        <dbReference type="ARBA" id="ARBA00022516"/>
    </source>
</evidence>
<evidence type="ECO:0000256" key="2">
    <source>
        <dbReference type="ARBA" id="ARBA00010441"/>
    </source>
</evidence>
<evidence type="ECO:0000256" key="9">
    <source>
        <dbReference type="ARBA" id="ARBA00023209"/>
    </source>
</evidence>
<dbReference type="InterPro" id="IPR043130">
    <property type="entry name" value="CDP-OH_PTrfase_TM_dom"/>
</dbReference>
<evidence type="ECO:0000256" key="7">
    <source>
        <dbReference type="ARBA" id="ARBA00023098"/>
    </source>
</evidence>
<accession>A0A512D2N8</accession>
<organism evidence="13 14">
    <name type="scientific">Terrabacter aerolatus</name>
    <dbReference type="NCBI Taxonomy" id="422442"/>
    <lineage>
        <taxon>Bacteria</taxon>
        <taxon>Bacillati</taxon>
        <taxon>Actinomycetota</taxon>
        <taxon>Actinomycetes</taxon>
        <taxon>Micrococcales</taxon>
        <taxon>Intrasporangiaceae</taxon>
        <taxon>Terrabacter</taxon>
    </lineage>
</organism>
<dbReference type="GO" id="GO:0016020">
    <property type="term" value="C:membrane"/>
    <property type="evidence" value="ECO:0007669"/>
    <property type="project" value="UniProtKB-SubCell"/>
</dbReference>
<sequence length="202" mass="22639">MEVESTGEREHVVTERLLTIPNVLSVLRLVGVPVFLWAILSERDGLAFLLLLLSGVTDYLDGKIARQFNMESRLGQLLDPVADRLYILATLFGLVWRDLIPVWLVAVILAREVVMALMLAFLRTRGQLGLPVHFVGKAATFNLLYAFPLLLLAHRDDWLGALARPIGWGFAWWGVVLYWLAAVLYAVHARIVLGRAPRTVTS</sequence>
<evidence type="ECO:0000256" key="12">
    <source>
        <dbReference type="SAM" id="Phobius"/>
    </source>
</evidence>
<feature type="transmembrane region" description="Helical" evidence="12">
    <location>
        <begin position="20"/>
        <end position="40"/>
    </location>
</feature>
<dbReference type="PROSITE" id="PS00379">
    <property type="entry name" value="CDP_ALCOHOL_P_TRANSF"/>
    <property type="match status" value="1"/>
</dbReference>
<evidence type="ECO:0000256" key="6">
    <source>
        <dbReference type="ARBA" id="ARBA00022989"/>
    </source>
</evidence>
<dbReference type="EMBL" id="BJYX01000011">
    <property type="protein sequence ID" value="GEO30520.1"/>
    <property type="molecule type" value="Genomic_DNA"/>
</dbReference>
<dbReference type="InterPro" id="IPR000462">
    <property type="entry name" value="CDP-OH_P_trans"/>
</dbReference>
<feature type="transmembrane region" description="Helical" evidence="12">
    <location>
        <begin position="102"/>
        <end position="122"/>
    </location>
</feature>
<keyword evidence="8 12" id="KW-0472">Membrane</keyword>
<dbReference type="AlphaFoldDB" id="A0A512D2N8"/>
<keyword evidence="14" id="KW-1185">Reference proteome</keyword>
<evidence type="ECO:0000256" key="10">
    <source>
        <dbReference type="ARBA" id="ARBA00023264"/>
    </source>
</evidence>
<keyword evidence="3" id="KW-0444">Lipid biosynthesis</keyword>
<comment type="subcellular location">
    <subcellularLocation>
        <location evidence="1">Membrane</location>
        <topology evidence="1">Multi-pass membrane protein</topology>
    </subcellularLocation>
</comment>
<dbReference type="GO" id="GO:0046474">
    <property type="term" value="P:glycerophospholipid biosynthetic process"/>
    <property type="evidence" value="ECO:0007669"/>
    <property type="project" value="TreeGrafter"/>
</dbReference>
<evidence type="ECO:0000256" key="4">
    <source>
        <dbReference type="ARBA" id="ARBA00022679"/>
    </source>
</evidence>
<dbReference type="UniPathway" id="UPA00085"/>
<feature type="transmembrane region" description="Helical" evidence="12">
    <location>
        <begin position="134"/>
        <end position="154"/>
    </location>
</feature>
<evidence type="ECO:0000313" key="14">
    <source>
        <dbReference type="Proteomes" id="UP000321534"/>
    </source>
</evidence>
<proteinExistence type="inferred from homology"/>
<dbReference type="Proteomes" id="UP000321534">
    <property type="component" value="Unassembled WGS sequence"/>
</dbReference>
<keyword evidence="4 11" id="KW-0808">Transferase</keyword>
<dbReference type="InterPro" id="IPR050324">
    <property type="entry name" value="CDP-alcohol_PTase-I"/>
</dbReference>
<dbReference type="RefSeq" id="WP_222594116.1">
    <property type="nucleotide sequence ID" value="NZ_BAAARO010000012.1"/>
</dbReference>
<reference evidence="13 14" key="1">
    <citation type="submission" date="2019-07" db="EMBL/GenBank/DDBJ databases">
        <title>Whole genome shotgun sequence of Terrabacter aerolatus NBRC 106305.</title>
        <authorList>
            <person name="Hosoyama A."/>
            <person name="Uohara A."/>
            <person name="Ohji S."/>
            <person name="Ichikawa N."/>
        </authorList>
    </citation>
    <scope>NUCLEOTIDE SEQUENCE [LARGE SCALE GENOMIC DNA]</scope>
    <source>
        <strain evidence="13 14">NBRC 106305</strain>
    </source>
</reference>
<evidence type="ECO:0000256" key="11">
    <source>
        <dbReference type="RuleBase" id="RU003750"/>
    </source>
</evidence>
<name>A0A512D2N8_9MICO</name>
<keyword evidence="5 12" id="KW-0812">Transmembrane</keyword>
<dbReference type="Gene3D" id="1.20.120.1760">
    <property type="match status" value="1"/>
</dbReference>